<dbReference type="Pfam" id="PF08647">
    <property type="entry name" value="BRE1"/>
    <property type="match status" value="1"/>
</dbReference>
<evidence type="ECO:0000256" key="1">
    <source>
        <dbReference type="SAM" id="Coils"/>
    </source>
</evidence>
<dbReference type="RefSeq" id="XP_014669906.1">
    <property type="nucleotide sequence ID" value="XM_014814420.1"/>
</dbReference>
<feature type="coiled-coil region" evidence="1">
    <location>
        <begin position="676"/>
        <end position="724"/>
    </location>
</feature>
<protein>
    <submittedName>
        <fullName evidence="4">Coiled-coil domain-containing protein 40-like</fullName>
    </submittedName>
</protein>
<evidence type="ECO:0000313" key="4">
    <source>
        <dbReference type="RefSeq" id="XP_014669906.1"/>
    </source>
</evidence>
<sequence length="938" mass="106548">MDENQESGNPSLVDGQKVSDDSTTVSSAILNGANSSLVTAATAEELHHPTMDDVIESSEETFAVVPAAPSTPPGGDSGDNELVVLDPDHPLMQRFQAALRQHLQKQHDKLTMELRETSESLRNRMKDREDMGVTLYNVQQELARQQMLLEKEMDEFSRLNDDRGHLEAEVKQVMDSQKQLKTTVSQKQVKGAEMQSELDMLTSKLAHLSQANTDLRSDIAVMKRVARKADSEISQSETDKLRQDLLVNKLTQSVERLREAIAMYDVQRKAQAGESNATKQALSEAQMEIETINVEKKQLFLQWNSSVLGMRRRDEAHAAMQEALSQQHQYVRNLETEMQGFKKTVSQEQEQNEKLTYLQNKSESELAQLKKTVSQTQTKHEVLQQEYTTYARIMQETDQAAARAEADKNTQQMELSSLQTQTEREHAERSRLEAAIVTAMRAKLTAKNAALYNERTTERVATQLRETEAALARVDNDASAAALRVTYAHNVAAQQRRTGGMLDVRVADARGVLARREREIRKRGAVIERKQTIIEQLQRRAATMLAATGGLEIGPLEMQAASLRRSIDDVDRQGALLQKLWLREQTELVRLTRDGAREGADVNELRKRLTILFQKRLRAEADIKRQGDEMREIERGTRSLQNDMIKLNTLVHRESGLHSALEQDNALAEMDFVQALKAAELEAVQLKNQLEATSEEKERLLASLIEAERQIMLWEKKAQLAREARDAVDSEAGRGEARAMRTEIHRMRVRLGELARAQERLVQDTERSVSKRDAIAARGEAQTRAGNVVTHATLHKQQVETRRSVTRVRREAEMCEQELHELQQLQEEIGAQLDERQAAVRHAREQLTEADTRMQALADAKHVNLVRIVSRQQRGKRYEAASEGKYKLLCKDTVAVATERQRQTERMQQLEQIVRSLEAEHPQIRLRTTRMRMGITPT</sequence>
<feature type="coiled-coil region" evidence="1">
    <location>
        <begin position="247"/>
        <end position="302"/>
    </location>
</feature>
<keyword evidence="3" id="KW-1185">Reference proteome</keyword>
<gene>
    <name evidence="4" type="primary">LOC106810936</name>
</gene>
<dbReference type="InterPro" id="IPR037386">
    <property type="entry name" value="CCDC40"/>
</dbReference>
<organism evidence="3 4">
    <name type="scientific">Priapulus caudatus</name>
    <name type="common">Priapulid worm</name>
    <dbReference type="NCBI Taxonomy" id="37621"/>
    <lineage>
        <taxon>Eukaryota</taxon>
        <taxon>Metazoa</taxon>
        <taxon>Ecdysozoa</taxon>
        <taxon>Scalidophora</taxon>
        <taxon>Priapulida</taxon>
        <taxon>Priapulimorpha</taxon>
        <taxon>Priapulimorphida</taxon>
        <taxon>Priapulidae</taxon>
        <taxon>Priapulus</taxon>
    </lineage>
</organism>
<dbReference type="PANTHER" id="PTHR16275:SF8">
    <property type="entry name" value="COILED-COIL DOMAIN-CONTAINING PROTEIN 40"/>
    <property type="match status" value="1"/>
</dbReference>
<feature type="region of interest" description="Disordered" evidence="2">
    <location>
        <begin position="1"/>
        <end position="27"/>
    </location>
</feature>
<accession>A0ABM1ECI5</accession>
<name>A0ABM1ECI5_PRICU</name>
<feature type="compositionally biased region" description="Polar residues" evidence="2">
    <location>
        <begin position="1"/>
        <end position="10"/>
    </location>
</feature>
<evidence type="ECO:0000313" key="3">
    <source>
        <dbReference type="Proteomes" id="UP000695022"/>
    </source>
</evidence>
<dbReference type="GeneID" id="106810936"/>
<dbReference type="PANTHER" id="PTHR16275">
    <property type="entry name" value="COILED-COIL DOMAIN-CONTAINING PROTEIN 40"/>
    <property type="match status" value="1"/>
</dbReference>
<proteinExistence type="predicted"/>
<dbReference type="Proteomes" id="UP000695022">
    <property type="component" value="Unplaced"/>
</dbReference>
<evidence type="ECO:0000256" key="2">
    <source>
        <dbReference type="SAM" id="MobiDB-lite"/>
    </source>
</evidence>
<feature type="coiled-coil region" evidence="1">
    <location>
        <begin position="900"/>
        <end position="927"/>
    </location>
</feature>
<keyword evidence="1" id="KW-0175">Coiled coil</keyword>
<reference evidence="4" key="1">
    <citation type="submission" date="2025-08" db="UniProtKB">
        <authorList>
            <consortium name="RefSeq"/>
        </authorList>
    </citation>
    <scope>IDENTIFICATION</scope>
</reference>
<feature type="coiled-coil region" evidence="1">
    <location>
        <begin position="805"/>
        <end position="860"/>
    </location>
</feature>
<feature type="coiled-coil region" evidence="1">
    <location>
        <begin position="331"/>
        <end position="421"/>
    </location>
</feature>